<evidence type="ECO:0000256" key="1">
    <source>
        <dbReference type="ARBA" id="ARBA00022737"/>
    </source>
</evidence>
<sequence length="1310" mass="146924">MSNAMIYENHVECLKLFTKVAGSIRTQTATRKSPNEHPLDDIILEELDRYKLWAGNTGAANTGGNWTISLDYRLQEAEFLKDQVIRLLQSLSRSLARALSLVNGKSLPFEERLSLAADTPGGSSEESESESPWEISDDDSNHQPDGKGASPQMADVTNRPPMPERPSEMTQLVSSIKHVIVSLYKLPVRRAAPIDRVRGSSSTDVSLYQHFDVLHVRDKFPQADVRLAERLGKLISRRRQLLQYRIAHTERLQPPAPKLEMTKSQEPIQVRSMHAPSSEGWRTPGALMATTSGPSIGEKSARTKTSILRFDPPTMTPDALYAPSVAVSEQSAVSQHTGDNQLWIPPRPKGDNGQPLTHFECPCCGILKYIPLEPERAWVSHVLRDLQPYVCTFEGCDMFDHMFESRDGWFTHELEVHRVEWSCNTCQAPASSTNQRPHLTFSDKAQFIKHMMEVHDFEETAIVSTSEAFSRPAPIIDGECCLCGRHADKLKSHLGRHMEQLALFALPRPPPGPMSGSRNAVVERYSGDVPSYQQLSSNSGSEKRKALYDTSEHAREDSPDQISIPDDENAVSDEQGRDQSWDHIKPELTAYDIPDNKTTSQSPSLQDKERPLTEVEKALLHSLSFSTMEDRKAAIPRNYGDTLRWLFVDTNVKSGFAQWLTSGSGIFWISGKAGSGKSVMMKAISDSPETVEHLLQWSGQRRLVTADYYSWNPGTSLQKSLEGVLRSLLHQVFCRHPSILETAMENIPDWKGPNYTFPISTLRTALLFLVTMSTYRFCFFIDGLDEMETGSELAEFCIQLTRSGNIKFCISSRPWVAFVELLDDFPQLRVQDVTKEDISHFVQAKFQESTSFQELVAISPSQASGILAEIVDESCGSFLWVDLVVRSLLDGLQNYDRLDDLQRRVVEIPPDMESLYHNMLGGIQPQYRRGAAECFDLVRLPGGEFPLDIIAAMWFDHDDGMTYPEAVVRKGVSSMRISAERRVASHCLGLVEVFHDPADAVFPLKVRAIHRTFLDYLRHSEGWIQIEDRRRRTDSASAVLVSLRMVFESLPILDPISWSTNPARWLTETLLVLTSWLGREPVLELDDFDKVATSLAKKHGVEPWSWATSTQHADDQDVPGGKTFMALAIQFQLVTYVECRLDSELVRAKRGRPYLDYALLQGGSLTPDRYIALQFVQCILAAGADPNELWKDRTVWERFLRAVHDKTENRGGHSWLEGEPELVAIAKSLIRHGADKKAGVRVEILNGRITLDVEGILGFPVDDIEVEGPLRPLSLLSSGEGSSSAQDGKGKGKGKGSLLSRVARRLRNRP</sequence>
<proteinExistence type="predicted"/>
<dbReference type="InterPro" id="IPR013087">
    <property type="entry name" value="Znf_C2H2_type"/>
</dbReference>
<reference evidence="4" key="1">
    <citation type="submission" date="2023-06" db="EMBL/GenBank/DDBJ databases">
        <title>Genome-scale phylogeny and comparative genomics of the fungal order Sordariales.</title>
        <authorList>
            <consortium name="Lawrence Berkeley National Laboratory"/>
            <person name="Hensen N."/>
            <person name="Bonometti L."/>
            <person name="Westerberg I."/>
            <person name="Brannstrom I.O."/>
            <person name="Guillou S."/>
            <person name="Cros-Aarteil S."/>
            <person name="Calhoun S."/>
            <person name="Haridas S."/>
            <person name="Kuo A."/>
            <person name="Mondo S."/>
            <person name="Pangilinan J."/>
            <person name="Riley R."/>
            <person name="Labutti K."/>
            <person name="Andreopoulos B."/>
            <person name="Lipzen A."/>
            <person name="Chen C."/>
            <person name="Yanf M."/>
            <person name="Daum C."/>
            <person name="Ng V."/>
            <person name="Clum A."/>
            <person name="Steindorff A."/>
            <person name="Ohm R."/>
            <person name="Martin F."/>
            <person name="Silar P."/>
            <person name="Natvig D."/>
            <person name="Lalanne C."/>
            <person name="Gautier V."/>
            <person name="Ament-Velasquez S.L."/>
            <person name="Kruys A."/>
            <person name="Hutchinson M.I."/>
            <person name="Powell A.J."/>
            <person name="Barry K."/>
            <person name="Miller A.N."/>
            <person name="Grigoriev I.V."/>
            <person name="Debuchy R."/>
            <person name="Gladieux P."/>
            <person name="Thoren M.H."/>
            <person name="Johannesson H."/>
        </authorList>
    </citation>
    <scope>NUCLEOTIDE SEQUENCE</scope>
    <source>
        <strain evidence="4">SMH2532-1</strain>
    </source>
</reference>
<evidence type="ECO:0000313" key="4">
    <source>
        <dbReference type="EMBL" id="KAK0645392.1"/>
    </source>
</evidence>
<feature type="compositionally biased region" description="Acidic residues" evidence="2">
    <location>
        <begin position="125"/>
        <end position="138"/>
    </location>
</feature>
<feature type="domain" description="C2H2-type" evidence="3">
    <location>
        <begin position="421"/>
        <end position="455"/>
    </location>
</feature>
<keyword evidence="5" id="KW-1185">Reference proteome</keyword>
<dbReference type="PANTHER" id="PTHR10039">
    <property type="entry name" value="AMELOGENIN"/>
    <property type="match status" value="1"/>
</dbReference>
<dbReference type="Gene3D" id="3.40.50.300">
    <property type="entry name" value="P-loop containing nucleotide triphosphate hydrolases"/>
    <property type="match status" value="1"/>
</dbReference>
<dbReference type="EMBL" id="JAULSV010000004">
    <property type="protein sequence ID" value="KAK0645392.1"/>
    <property type="molecule type" value="Genomic_DNA"/>
</dbReference>
<dbReference type="Proteomes" id="UP001174936">
    <property type="component" value="Unassembled WGS sequence"/>
</dbReference>
<name>A0AA39Y3J6_9PEZI</name>
<dbReference type="InterPro" id="IPR056884">
    <property type="entry name" value="NPHP3-like_N"/>
</dbReference>
<feature type="compositionally biased region" description="Basic and acidic residues" evidence="2">
    <location>
        <begin position="574"/>
        <end position="586"/>
    </location>
</feature>
<organism evidence="4 5">
    <name type="scientific">Cercophora newfieldiana</name>
    <dbReference type="NCBI Taxonomy" id="92897"/>
    <lineage>
        <taxon>Eukaryota</taxon>
        <taxon>Fungi</taxon>
        <taxon>Dikarya</taxon>
        <taxon>Ascomycota</taxon>
        <taxon>Pezizomycotina</taxon>
        <taxon>Sordariomycetes</taxon>
        <taxon>Sordariomycetidae</taxon>
        <taxon>Sordariales</taxon>
        <taxon>Lasiosphaeriaceae</taxon>
        <taxon>Cercophora</taxon>
    </lineage>
</organism>
<comment type="caution">
    <text evidence="4">The sequence shown here is derived from an EMBL/GenBank/DDBJ whole genome shotgun (WGS) entry which is preliminary data.</text>
</comment>
<keyword evidence="1" id="KW-0677">Repeat</keyword>
<dbReference type="PANTHER" id="PTHR10039:SF5">
    <property type="entry name" value="NACHT DOMAIN-CONTAINING PROTEIN"/>
    <property type="match status" value="1"/>
</dbReference>
<evidence type="ECO:0000256" key="2">
    <source>
        <dbReference type="SAM" id="MobiDB-lite"/>
    </source>
</evidence>
<feature type="compositionally biased region" description="Polar residues" evidence="2">
    <location>
        <begin position="596"/>
        <end position="605"/>
    </location>
</feature>
<dbReference type="InterPro" id="IPR027417">
    <property type="entry name" value="P-loop_NTPase"/>
</dbReference>
<feature type="domain" description="C2H2-type" evidence="3">
    <location>
        <begin position="389"/>
        <end position="417"/>
    </location>
</feature>
<feature type="domain" description="C2H2-type" evidence="3">
    <location>
        <begin position="478"/>
        <end position="497"/>
    </location>
</feature>
<feature type="region of interest" description="Disordered" evidence="2">
    <location>
        <begin position="116"/>
        <end position="169"/>
    </location>
</feature>
<accession>A0AA39Y3J6</accession>
<feature type="region of interest" description="Disordered" evidence="2">
    <location>
        <begin position="1275"/>
        <end position="1310"/>
    </location>
</feature>
<feature type="compositionally biased region" description="Low complexity" evidence="2">
    <location>
        <begin position="1275"/>
        <end position="1284"/>
    </location>
</feature>
<gene>
    <name evidence="4" type="ORF">B0T16DRAFT_373332</name>
</gene>
<feature type="compositionally biased region" description="Polar residues" evidence="2">
    <location>
        <begin position="531"/>
        <end position="540"/>
    </location>
</feature>
<feature type="region of interest" description="Disordered" evidence="2">
    <location>
        <begin position="529"/>
        <end position="610"/>
    </location>
</feature>
<dbReference type="SUPFAM" id="SSF52540">
    <property type="entry name" value="P-loop containing nucleoside triphosphate hydrolases"/>
    <property type="match status" value="1"/>
</dbReference>
<evidence type="ECO:0000313" key="5">
    <source>
        <dbReference type="Proteomes" id="UP001174936"/>
    </source>
</evidence>
<dbReference type="Pfam" id="PF24883">
    <property type="entry name" value="NPHP3_N"/>
    <property type="match status" value="1"/>
</dbReference>
<protein>
    <recommendedName>
        <fullName evidence="3">C2H2-type domain-containing protein</fullName>
    </recommendedName>
</protein>
<dbReference type="SMART" id="SM00355">
    <property type="entry name" value="ZnF_C2H2"/>
    <property type="match status" value="3"/>
</dbReference>
<evidence type="ECO:0000259" key="3">
    <source>
        <dbReference type="SMART" id="SM00355"/>
    </source>
</evidence>
<feature type="compositionally biased region" description="Basic and acidic residues" evidence="2">
    <location>
        <begin position="541"/>
        <end position="558"/>
    </location>
</feature>